<dbReference type="GO" id="GO:0009360">
    <property type="term" value="C:DNA polymerase III complex"/>
    <property type="evidence" value="ECO:0007669"/>
    <property type="project" value="InterPro"/>
</dbReference>
<dbReference type="GO" id="GO:0003887">
    <property type="term" value="F:DNA-directed DNA polymerase activity"/>
    <property type="evidence" value="ECO:0007669"/>
    <property type="project" value="UniProtKB-KW"/>
</dbReference>
<name>A0A9D1LXV8_9FIRM</name>
<comment type="catalytic activity">
    <reaction evidence="11">
        <text>DNA(n) + a 2'-deoxyribonucleoside 5'-triphosphate = DNA(n+1) + diphosphate</text>
        <dbReference type="Rhea" id="RHEA:22508"/>
        <dbReference type="Rhea" id="RHEA-COMP:17339"/>
        <dbReference type="Rhea" id="RHEA-COMP:17340"/>
        <dbReference type="ChEBI" id="CHEBI:33019"/>
        <dbReference type="ChEBI" id="CHEBI:61560"/>
        <dbReference type="ChEBI" id="CHEBI:173112"/>
        <dbReference type="EC" id="2.7.7.7"/>
    </reaction>
</comment>
<dbReference type="SUPFAM" id="SSF52540">
    <property type="entry name" value="P-loop containing nucleoside triphosphate hydrolases"/>
    <property type="match status" value="1"/>
</dbReference>
<evidence type="ECO:0000256" key="12">
    <source>
        <dbReference type="SAM" id="MobiDB-lite"/>
    </source>
</evidence>
<dbReference type="GO" id="GO:0005524">
    <property type="term" value="F:ATP binding"/>
    <property type="evidence" value="ECO:0007669"/>
    <property type="project" value="UniProtKB-KW"/>
</dbReference>
<dbReference type="GO" id="GO:0003677">
    <property type="term" value="F:DNA binding"/>
    <property type="evidence" value="ECO:0007669"/>
    <property type="project" value="InterPro"/>
</dbReference>
<feature type="region of interest" description="Disordered" evidence="12">
    <location>
        <begin position="395"/>
        <end position="452"/>
    </location>
</feature>
<keyword evidence="6" id="KW-0479">Metal-binding</keyword>
<dbReference type="InterPro" id="IPR001270">
    <property type="entry name" value="ClpA/B"/>
</dbReference>
<comment type="caution">
    <text evidence="14">The sequence shown here is derived from an EMBL/GenBank/DDBJ whole genome shotgun (WGS) entry which is preliminary data.</text>
</comment>
<accession>A0A9D1LXV8</accession>
<evidence type="ECO:0000256" key="6">
    <source>
        <dbReference type="ARBA" id="ARBA00022723"/>
    </source>
</evidence>
<dbReference type="CDD" id="cd00009">
    <property type="entry name" value="AAA"/>
    <property type="match status" value="1"/>
</dbReference>
<dbReference type="Gene3D" id="1.10.8.60">
    <property type="match status" value="1"/>
</dbReference>
<dbReference type="InterPro" id="IPR045085">
    <property type="entry name" value="HLD_clamp_pol_III_gamma_tau"/>
</dbReference>
<organism evidence="14 15">
    <name type="scientific">Candidatus Limousia pullorum</name>
    <dbReference type="NCBI Taxonomy" id="2840860"/>
    <lineage>
        <taxon>Bacteria</taxon>
        <taxon>Bacillati</taxon>
        <taxon>Bacillota</taxon>
        <taxon>Clostridia</taxon>
        <taxon>Eubacteriales</taxon>
        <taxon>Oscillospiraceae</taxon>
        <taxon>Oscillospiraceae incertae sedis</taxon>
        <taxon>Candidatus Limousia</taxon>
    </lineage>
</organism>
<keyword evidence="7" id="KW-0547">Nucleotide-binding</keyword>
<sequence>MYQVLYRKWRPKTFDDVSGQEHITTTLVNELKSGRINHAYLFTGSRGTGKTTCAKILAKAVNCLSPENGNPCGKCENCIAAEDGSFQDIVEMDAASNRRIDDIRSVIDGAVFTPAKGKHKVYIIDEVHMLTQEAFNALLKTLEEPPSHVIFILATTEVHKLPATIISRCQRFDFHRINPHVIKDRLKYVVEQEGCSITDDAALLIAAIADGALRDALSLTDRCIGLGGGEITLSVVREAAGLSGRGYVYDMASSCINKNCGEALELIAKLYGESKDMARLCEELTEHFRNLMLLKSVKNPDDILVVGRDELEVLKSHAERISLSEIVHIMDVLGSAFERMNRGADSRTEMETAVVKLCSPQLDVTEDAVLSRIGALERTVNRLMNMISSGTLTVQKDDNLNKNGETSNKAETSESTAEFKDTENLENTVSNQAEDPQNSSREPQRKRGAVDVDEIYRNAKPFPNWKEVVENLRKYSKTISAAFDGTKAYVSGRYILIDSPSDIPFQLLKQSSQREKIREAVLEITGATYSLGPYRPPEKKIREEKEDPIEKLTENFKSLGIEVTEE</sequence>
<dbReference type="EMBL" id="DVNG01000042">
    <property type="protein sequence ID" value="HIU50007.1"/>
    <property type="molecule type" value="Genomic_DNA"/>
</dbReference>
<dbReference type="Pfam" id="PF13177">
    <property type="entry name" value="DNA_pol3_delta2"/>
    <property type="match status" value="1"/>
</dbReference>
<evidence type="ECO:0000313" key="14">
    <source>
        <dbReference type="EMBL" id="HIU50007.1"/>
    </source>
</evidence>
<dbReference type="NCBIfam" id="TIGR02397">
    <property type="entry name" value="dnaX_nterm"/>
    <property type="match status" value="1"/>
</dbReference>
<dbReference type="SMART" id="SM00382">
    <property type="entry name" value="AAA"/>
    <property type="match status" value="1"/>
</dbReference>
<feature type="compositionally biased region" description="Basic and acidic residues" evidence="12">
    <location>
        <begin position="442"/>
        <end position="452"/>
    </location>
</feature>
<dbReference type="PANTHER" id="PTHR11669:SF0">
    <property type="entry name" value="PROTEIN STICHEL-LIKE 2"/>
    <property type="match status" value="1"/>
</dbReference>
<reference evidence="14" key="1">
    <citation type="submission" date="2020-10" db="EMBL/GenBank/DDBJ databases">
        <authorList>
            <person name="Gilroy R."/>
        </authorList>
    </citation>
    <scope>NUCLEOTIDE SEQUENCE</scope>
    <source>
        <strain evidence="14">ChiGjej1B1-1684</strain>
    </source>
</reference>
<keyword evidence="9" id="KW-0067">ATP-binding</keyword>
<dbReference type="FunFam" id="3.40.50.300:FF:000014">
    <property type="entry name" value="DNA polymerase III subunit gamma/tau"/>
    <property type="match status" value="1"/>
</dbReference>
<evidence type="ECO:0000256" key="8">
    <source>
        <dbReference type="ARBA" id="ARBA00022833"/>
    </source>
</evidence>
<reference evidence="14" key="2">
    <citation type="journal article" date="2021" name="PeerJ">
        <title>Extensive microbial diversity within the chicken gut microbiome revealed by metagenomics and culture.</title>
        <authorList>
            <person name="Gilroy R."/>
            <person name="Ravi A."/>
            <person name="Getino M."/>
            <person name="Pursley I."/>
            <person name="Horton D.L."/>
            <person name="Alikhan N.F."/>
            <person name="Baker D."/>
            <person name="Gharbi K."/>
            <person name="Hall N."/>
            <person name="Watson M."/>
            <person name="Adriaenssens E.M."/>
            <person name="Foster-Nyarko E."/>
            <person name="Jarju S."/>
            <person name="Secka A."/>
            <person name="Antonio M."/>
            <person name="Oren A."/>
            <person name="Chaudhuri R.R."/>
            <person name="La Ragione R."/>
            <person name="Hildebrand F."/>
            <person name="Pallen M.J."/>
        </authorList>
    </citation>
    <scope>NUCLEOTIDE SEQUENCE</scope>
    <source>
        <strain evidence="14">ChiGjej1B1-1684</strain>
    </source>
</reference>
<evidence type="ECO:0000256" key="1">
    <source>
        <dbReference type="ARBA" id="ARBA00006360"/>
    </source>
</evidence>
<keyword evidence="5" id="KW-0235">DNA replication</keyword>
<dbReference type="InterPro" id="IPR050238">
    <property type="entry name" value="DNA_Rep/Repair_Clamp_Loader"/>
</dbReference>
<evidence type="ECO:0000313" key="15">
    <source>
        <dbReference type="Proteomes" id="UP000824118"/>
    </source>
</evidence>
<dbReference type="AlphaFoldDB" id="A0A9D1LXV8"/>
<dbReference type="SUPFAM" id="SSF48019">
    <property type="entry name" value="post-AAA+ oligomerization domain-like"/>
    <property type="match status" value="1"/>
</dbReference>
<dbReference type="Proteomes" id="UP000824118">
    <property type="component" value="Unassembled WGS sequence"/>
</dbReference>
<evidence type="ECO:0000256" key="2">
    <source>
        <dbReference type="ARBA" id="ARBA00012417"/>
    </source>
</evidence>
<dbReference type="Gene3D" id="1.20.272.10">
    <property type="match status" value="1"/>
</dbReference>
<keyword evidence="10" id="KW-0239">DNA-directed DNA polymerase</keyword>
<dbReference type="NCBIfam" id="NF004046">
    <property type="entry name" value="PRK05563.1"/>
    <property type="match status" value="1"/>
</dbReference>
<dbReference type="InterPro" id="IPR027417">
    <property type="entry name" value="P-loop_NTPase"/>
</dbReference>
<evidence type="ECO:0000256" key="7">
    <source>
        <dbReference type="ARBA" id="ARBA00022741"/>
    </source>
</evidence>
<dbReference type="Pfam" id="PF22608">
    <property type="entry name" value="DNAX_ATPase_lid"/>
    <property type="match status" value="1"/>
</dbReference>
<protein>
    <recommendedName>
        <fullName evidence="2">DNA-directed DNA polymerase</fullName>
        <ecNumber evidence="2">2.7.7.7</ecNumber>
    </recommendedName>
</protein>
<evidence type="ECO:0000256" key="9">
    <source>
        <dbReference type="ARBA" id="ARBA00022840"/>
    </source>
</evidence>
<dbReference type="PRINTS" id="PR00300">
    <property type="entry name" value="CLPPROTEASEA"/>
</dbReference>
<dbReference type="PANTHER" id="PTHR11669">
    <property type="entry name" value="REPLICATION FACTOR C / DNA POLYMERASE III GAMMA-TAU SUBUNIT"/>
    <property type="match status" value="1"/>
</dbReference>
<evidence type="ECO:0000256" key="11">
    <source>
        <dbReference type="ARBA" id="ARBA00049244"/>
    </source>
</evidence>
<dbReference type="InterPro" id="IPR022754">
    <property type="entry name" value="DNA_pol_III_gamma-3"/>
</dbReference>
<feature type="domain" description="AAA+ ATPase" evidence="13">
    <location>
        <begin position="36"/>
        <end position="178"/>
    </location>
</feature>
<feature type="compositionally biased region" description="Polar residues" evidence="12">
    <location>
        <begin position="401"/>
        <end position="416"/>
    </location>
</feature>
<evidence type="ECO:0000256" key="4">
    <source>
        <dbReference type="ARBA" id="ARBA00022695"/>
    </source>
</evidence>
<dbReference type="Gene3D" id="3.40.50.300">
    <property type="entry name" value="P-loop containing nucleotide triphosphate hydrolases"/>
    <property type="match status" value="1"/>
</dbReference>
<dbReference type="InterPro" id="IPR003593">
    <property type="entry name" value="AAA+_ATPase"/>
</dbReference>
<dbReference type="InterPro" id="IPR008921">
    <property type="entry name" value="DNA_pol3_clamp-load_cplx_C"/>
</dbReference>
<dbReference type="GO" id="GO:0006261">
    <property type="term" value="P:DNA-templated DNA replication"/>
    <property type="evidence" value="ECO:0007669"/>
    <property type="project" value="TreeGrafter"/>
</dbReference>
<evidence type="ECO:0000256" key="3">
    <source>
        <dbReference type="ARBA" id="ARBA00022679"/>
    </source>
</evidence>
<evidence type="ECO:0000256" key="10">
    <source>
        <dbReference type="ARBA" id="ARBA00022932"/>
    </source>
</evidence>
<keyword evidence="3 14" id="KW-0808">Transferase</keyword>
<keyword evidence="8" id="KW-0862">Zinc</keyword>
<evidence type="ECO:0000256" key="5">
    <source>
        <dbReference type="ARBA" id="ARBA00022705"/>
    </source>
</evidence>
<dbReference type="InterPro" id="IPR012763">
    <property type="entry name" value="DNA_pol_III_sug/sutau_N"/>
</dbReference>
<evidence type="ECO:0000259" key="13">
    <source>
        <dbReference type="SMART" id="SM00382"/>
    </source>
</evidence>
<comment type="similarity">
    <text evidence="1">Belongs to the DnaX/STICHEL family.</text>
</comment>
<dbReference type="GO" id="GO:0046872">
    <property type="term" value="F:metal ion binding"/>
    <property type="evidence" value="ECO:0007669"/>
    <property type="project" value="UniProtKB-KW"/>
</dbReference>
<dbReference type="Pfam" id="PF12169">
    <property type="entry name" value="DNA_pol3_gamma3"/>
    <property type="match status" value="1"/>
</dbReference>
<dbReference type="EC" id="2.7.7.7" evidence="2"/>
<gene>
    <name evidence="14" type="primary">dnaX</name>
    <name evidence="14" type="ORF">IAD22_03230</name>
</gene>
<feature type="compositionally biased region" description="Polar residues" evidence="12">
    <location>
        <begin position="425"/>
        <end position="441"/>
    </location>
</feature>
<keyword evidence="4 14" id="KW-0548">Nucleotidyltransferase</keyword>
<proteinExistence type="inferred from homology"/>